<dbReference type="PANTHER" id="PTHR24148">
    <property type="entry name" value="ANKYRIN REPEAT DOMAIN-CONTAINING PROTEIN 39 HOMOLOG-RELATED"/>
    <property type="match status" value="1"/>
</dbReference>
<dbReference type="EMBL" id="JAUKUA010000006">
    <property type="protein sequence ID" value="KAK0707277.1"/>
    <property type="molecule type" value="Genomic_DNA"/>
</dbReference>
<proteinExistence type="predicted"/>
<name>A0AA40A0X7_9PEZI</name>
<accession>A0AA40A0X7</accession>
<keyword evidence="3" id="KW-1185">Reference proteome</keyword>
<dbReference type="PANTHER" id="PTHR24148:SF78">
    <property type="entry name" value="HETEROKARYON INCOMPATIBILITY DOMAIN-CONTAINING PROTEIN"/>
    <property type="match status" value="1"/>
</dbReference>
<comment type="caution">
    <text evidence="2">The sequence shown here is derived from an EMBL/GenBank/DDBJ whole genome shotgun (WGS) entry which is preliminary data.</text>
</comment>
<protein>
    <submittedName>
        <fullName evidence="2">Heterokaryon incompatibility protein-domain-containing protein</fullName>
    </submittedName>
</protein>
<evidence type="ECO:0000259" key="1">
    <source>
        <dbReference type="Pfam" id="PF06985"/>
    </source>
</evidence>
<dbReference type="AlphaFoldDB" id="A0AA40A0X7"/>
<evidence type="ECO:0000313" key="2">
    <source>
        <dbReference type="EMBL" id="KAK0707277.1"/>
    </source>
</evidence>
<dbReference type="Proteomes" id="UP001172102">
    <property type="component" value="Unassembled WGS sequence"/>
</dbReference>
<sequence length="439" mass="48799">MLPAPAPKEYAYAELPGGSIRLLHLLPDEKDGHSIQCQLFNYPIQNTGERASLYEALSYCWGNSDKPNRISIGDRYLPITASLYAALLRLRDRFIGRVMWVDAICINQADVEERGHQVRSMAEIYSKANRVVVWLGEAEAHDHDTFKAILAAGDKSSNLPGEKHEAIHALLNRPWFRRIWVLQEVAAARNVRIMCGSAEVDGYGFCLGLEALPGMQDRTSSVTYLMKRSVFRPQYKIDLAGRVSLDICPLGGLIDMYHTREATDPRDKVFALLGMSSDDSSIIEAAGLSPDYGILWEELWKRLVKFILGGQTSVSAWPDRETAVIEGKGCVLGVVSSADEESVCVTPKTLLLPKEWASQPSVKPVRAGDLVCLLQGAPRPMIIRPREDHFSAIILSVTALGSIKTENGGRGRLQHTLPSSLYEFLLIWTWGAELLWSRP</sequence>
<reference evidence="2" key="1">
    <citation type="submission" date="2023-06" db="EMBL/GenBank/DDBJ databases">
        <title>Genome-scale phylogeny and comparative genomics of the fungal order Sordariales.</title>
        <authorList>
            <consortium name="Lawrence Berkeley National Laboratory"/>
            <person name="Hensen N."/>
            <person name="Bonometti L."/>
            <person name="Westerberg I."/>
            <person name="Brannstrom I.O."/>
            <person name="Guillou S."/>
            <person name="Cros-Aarteil S."/>
            <person name="Calhoun S."/>
            <person name="Haridas S."/>
            <person name="Kuo A."/>
            <person name="Mondo S."/>
            <person name="Pangilinan J."/>
            <person name="Riley R."/>
            <person name="Labutti K."/>
            <person name="Andreopoulos B."/>
            <person name="Lipzen A."/>
            <person name="Chen C."/>
            <person name="Yanf M."/>
            <person name="Daum C."/>
            <person name="Ng V."/>
            <person name="Clum A."/>
            <person name="Steindorff A."/>
            <person name="Ohm R."/>
            <person name="Martin F."/>
            <person name="Silar P."/>
            <person name="Natvig D."/>
            <person name="Lalanne C."/>
            <person name="Gautier V."/>
            <person name="Ament-Velasquez S.L."/>
            <person name="Kruys A."/>
            <person name="Hutchinson M.I."/>
            <person name="Powell A.J."/>
            <person name="Barry K."/>
            <person name="Miller A.N."/>
            <person name="Grigoriev I.V."/>
            <person name="Debuchy R."/>
            <person name="Gladieux P."/>
            <person name="Thoren M.H."/>
            <person name="Johannesson H."/>
        </authorList>
    </citation>
    <scope>NUCLEOTIDE SEQUENCE</scope>
    <source>
        <strain evidence="2">SMH4607-1</strain>
    </source>
</reference>
<dbReference type="InterPro" id="IPR010730">
    <property type="entry name" value="HET"/>
</dbReference>
<gene>
    <name evidence="2" type="ORF">B0H67DRAFT_602660</name>
</gene>
<dbReference type="InterPro" id="IPR052895">
    <property type="entry name" value="HetReg/Transcr_Mod"/>
</dbReference>
<dbReference type="Pfam" id="PF06985">
    <property type="entry name" value="HET"/>
    <property type="match status" value="1"/>
</dbReference>
<evidence type="ECO:0000313" key="3">
    <source>
        <dbReference type="Proteomes" id="UP001172102"/>
    </source>
</evidence>
<organism evidence="2 3">
    <name type="scientific">Lasiosphaeris hirsuta</name>
    <dbReference type="NCBI Taxonomy" id="260670"/>
    <lineage>
        <taxon>Eukaryota</taxon>
        <taxon>Fungi</taxon>
        <taxon>Dikarya</taxon>
        <taxon>Ascomycota</taxon>
        <taxon>Pezizomycotina</taxon>
        <taxon>Sordariomycetes</taxon>
        <taxon>Sordariomycetidae</taxon>
        <taxon>Sordariales</taxon>
        <taxon>Lasiosphaeriaceae</taxon>
        <taxon>Lasiosphaeris</taxon>
    </lineage>
</organism>
<feature type="domain" description="Heterokaryon incompatibility" evidence="1">
    <location>
        <begin position="54"/>
        <end position="184"/>
    </location>
</feature>